<keyword evidence="2" id="KW-1185">Reference proteome</keyword>
<name>F0F8S5_9BACT</name>
<dbReference type="Proteomes" id="UP000005697">
    <property type="component" value="Unassembled WGS sequence"/>
</dbReference>
<dbReference type="STRING" id="888743.HMPREF9141_1992"/>
<accession>F0F8S5</accession>
<gene>
    <name evidence="1" type="ORF">HMPREF9141_1992</name>
</gene>
<reference evidence="1 2" key="1">
    <citation type="submission" date="2011-01" db="EMBL/GenBank/DDBJ databases">
        <authorList>
            <person name="Muzny D."/>
            <person name="Qin X."/>
            <person name="Deng J."/>
            <person name="Jiang H."/>
            <person name="Liu Y."/>
            <person name="Qu J."/>
            <person name="Song X.-Z."/>
            <person name="Zhang L."/>
            <person name="Thornton R."/>
            <person name="Coyle M."/>
            <person name="Francisco L."/>
            <person name="Jackson L."/>
            <person name="Javaid M."/>
            <person name="Korchina V."/>
            <person name="Kovar C."/>
            <person name="Mata R."/>
            <person name="Mathew T."/>
            <person name="Ngo R."/>
            <person name="Nguyen L."/>
            <person name="Nguyen N."/>
            <person name="Okwuonu G."/>
            <person name="Ongeri F."/>
            <person name="Pham C."/>
            <person name="Simmons D."/>
            <person name="Wilczek-Boney K."/>
            <person name="Hale W."/>
            <person name="Jakkamsetti A."/>
            <person name="Pham P."/>
            <person name="Ruth R."/>
            <person name="San Lucas F."/>
            <person name="Warren J."/>
            <person name="Zhang J."/>
            <person name="Zhao Z."/>
            <person name="Zhou C."/>
            <person name="Zhu D."/>
            <person name="Lee S."/>
            <person name="Bess C."/>
            <person name="Blankenburg K."/>
            <person name="Forbes L."/>
            <person name="Fu Q."/>
            <person name="Gubbala S."/>
            <person name="Hirani K."/>
            <person name="Jayaseelan J.C."/>
            <person name="Lara F."/>
            <person name="Munidasa M."/>
            <person name="Palculict T."/>
            <person name="Patil S."/>
            <person name="Pu L.-L."/>
            <person name="Saada N."/>
            <person name="Tang L."/>
            <person name="Weissenberger G."/>
            <person name="Zhu Y."/>
            <person name="Hemphill L."/>
            <person name="Shang Y."/>
            <person name="Youmans B."/>
            <person name="Ayvaz T."/>
            <person name="Ross M."/>
            <person name="Santibanez J."/>
            <person name="Aqrawi P."/>
            <person name="Gross S."/>
            <person name="Joshi V."/>
            <person name="Fowler G."/>
            <person name="Nazareth L."/>
            <person name="Reid J."/>
            <person name="Worley K."/>
            <person name="Petrosino J."/>
            <person name="Highlander S."/>
            <person name="Gibbs R."/>
        </authorList>
    </citation>
    <scope>NUCLEOTIDE SEQUENCE [LARGE SCALE GENOMIC DNA]</scope>
    <source>
        <strain evidence="1 2">DSM 16608</strain>
    </source>
</reference>
<proteinExistence type="predicted"/>
<comment type="caution">
    <text evidence="1">The sequence shown here is derived from an EMBL/GenBank/DDBJ whole genome shotgun (WGS) entry which is preliminary data.</text>
</comment>
<dbReference type="HOGENOM" id="CLU_3083230_0_0_10"/>
<protein>
    <submittedName>
        <fullName evidence="1">Uncharacterized protein</fullName>
    </submittedName>
</protein>
<evidence type="ECO:0000313" key="1">
    <source>
        <dbReference type="EMBL" id="EGC19452.1"/>
    </source>
</evidence>
<dbReference type="AlphaFoldDB" id="F0F8S5"/>
<organism evidence="1 2">
    <name type="scientific">Prevotella multiformis DSM 16608</name>
    <dbReference type="NCBI Taxonomy" id="888743"/>
    <lineage>
        <taxon>Bacteria</taxon>
        <taxon>Pseudomonadati</taxon>
        <taxon>Bacteroidota</taxon>
        <taxon>Bacteroidia</taxon>
        <taxon>Bacteroidales</taxon>
        <taxon>Prevotellaceae</taxon>
        <taxon>Prevotella</taxon>
    </lineage>
</organism>
<dbReference type="EMBL" id="AEWX01000027">
    <property type="protein sequence ID" value="EGC19452.1"/>
    <property type="molecule type" value="Genomic_DNA"/>
</dbReference>
<evidence type="ECO:0000313" key="2">
    <source>
        <dbReference type="Proteomes" id="UP000005697"/>
    </source>
</evidence>
<sequence>MSSQQTSFPWKCDGRFRFFIIWKYHPAAVDSDQHDRRVVVTTNEENDKRSNY</sequence>